<dbReference type="EMBL" id="JAAGVB010000013">
    <property type="protein sequence ID" value="NEW32984.1"/>
    <property type="molecule type" value="Genomic_DNA"/>
</dbReference>
<dbReference type="AlphaFoldDB" id="A0A6P1CNP1"/>
<dbReference type="InterPro" id="IPR036689">
    <property type="entry name" value="ESAT-6-like_sf"/>
</dbReference>
<evidence type="ECO:0000259" key="1">
    <source>
        <dbReference type="Pfam" id="PF23275"/>
    </source>
</evidence>
<evidence type="ECO:0000313" key="3">
    <source>
        <dbReference type="Proteomes" id="UP000471166"/>
    </source>
</evidence>
<feature type="domain" description="TPR repeat" evidence="1">
    <location>
        <begin position="229"/>
        <end position="498"/>
    </location>
</feature>
<dbReference type="InterPro" id="IPR057037">
    <property type="entry name" value="TPR_rep_actino"/>
</dbReference>
<gene>
    <name evidence="2" type="ORF">GV791_10510</name>
</gene>
<organism evidence="2 3">
    <name type="scientific">Nocardia cyriacigeorgica</name>
    <dbReference type="NCBI Taxonomy" id="135487"/>
    <lineage>
        <taxon>Bacteria</taxon>
        <taxon>Bacillati</taxon>
        <taxon>Actinomycetota</taxon>
        <taxon>Actinomycetes</taxon>
        <taxon>Mycobacteriales</taxon>
        <taxon>Nocardiaceae</taxon>
        <taxon>Nocardia</taxon>
    </lineage>
</organism>
<accession>A0A6P1CNP1</accession>
<sequence>MLQVTKTQVEQWQPWKLSEWATLIESQSQAFQDHLGRMRTHFTGLNGSWSGKAHDAAYDRMATEADQDRKLADEVGQLVTALRNADARISGERQALLGRVADAQAPYSLEGQSIIMTVTDQWQVTTTSTFSGKLSTDAVTKLQDEIRNRQTAINTAYFSFANAVTEANQTLDTDAGDIRAKGDLIGNGLESAPAGQLTGEQGKLDGETVADGKLSPEEIARIADNLGRAGLTPSQLDAMARGEEITVPASTMEYLTQFYDKAGRDGLIGVSEQLRTDNSEPSQRLRQELANGLLTVSNDKVVGRDPRTGKEDRGGWEKLNPEVREIIGTRPAFGKDTPDGNTRDLPDDYRPEWHNAKNRQGCLEDYLNDMSQFSDLLSNAGEGYEPGARFGVEMARQGAHQGYLLDNGGYGEWVKVYSGDAIGIRNMTEESAQNFLETGTRSKEASYALITGNGSPELFGKDTPGQTYNEYSFDKMIGPALGHQWSDDGAAIGNMFNWIQDDATSPDTLTATRAGESASALSRYIDSNKDWLMNMDGDRTASLGETNPRALRAFADALQPYIPNLAGVNPQHLTTDGFELPPEAVNDRSRAMAKGIFEVMNTDKDVAEEFNASALLSAMDLQEAWVDSVLANKPNNALADGYGAIHGIIDAGLTEEANDRTRDMAGQAANAHARKSEIWDAAKVALTTGIKYVPVVGPVAGDMAGNIASPAIDAANTAVKNATLGVYLAPDPASPQLTEGTSLSPGKQMYQLAQVLESRTGPIPHDPSYAGLFDASGKLKGYAELTDGTGMYDNDLRSQLQNILDSYRGGALSTPLQNFGIISQDAEMDAR</sequence>
<dbReference type="Proteomes" id="UP000471166">
    <property type="component" value="Unassembled WGS sequence"/>
</dbReference>
<name>A0A6P1CNP1_9NOCA</name>
<dbReference type="SUPFAM" id="SSF140453">
    <property type="entry name" value="EsxAB dimer-like"/>
    <property type="match status" value="1"/>
</dbReference>
<reference evidence="2 3" key="1">
    <citation type="submission" date="2020-01" db="EMBL/GenBank/DDBJ databases">
        <title>Genetics and antimicrobial susceptibilities of Nocardia species isolated from the soil; a comparison with species isolated from humans.</title>
        <authorList>
            <person name="Carrasco G."/>
            <person name="Monzon S."/>
            <person name="Sansegundo M."/>
            <person name="Garcia E."/>
            <person name="Garrido N."/>
            <person name="Medina M.J."/>
            <person name="Villalon P."/>
            <person name="Ramirez-Arocha A.C."/>
            <person name="Jimenez P."/>
            <person name="Cuesta I."/>
            <person name="Valdezate S."/>
        </authorList>
    </citation>
    <scope>NUCLEOTIDE SEQUENCE [LARGE SCALE GENOMIC DNA]</scope>
    <source>
        <strain evidence="2 3">CNM20110626</strain>
    </source>
</reference>
<protein>
    <recommendedName>
        <fullName evidence="1">TPR repeat domain-containing protein</fullName>
    </recommendedName>
</protein>
<evidence type="ECO:0000313" key="2">
    <source>
        <dbReference type="EMBL" id="NEW32984.1"/>
    </source>
</evidence>
<comment type="caution">
    <text evidence="2">The sequence shown here is derived from an EMBL/GenBank/DDBJ whole genome shotgun (WGS) entry which is preliminary data.</text>
</comment>
<dbReference type="Pfam" id="PF23275">
    <property type="entry name" value="TPR_23"/>
    <property type="match status" value="1"/>
</dbReference>
<dbReference type="RefSeq" id="WP_163844038.1">
    <property type="nucleotide sequence ID" value="NZ_JAAGVB010000013.1"/>
</dbReference>
<proteinExistence type="predicted"/>
<dbReference type="Gene3D" id="1.10.287.1060">
    <property type="entry name" value="ESAT-6-like"/>
    <property type="match status" value="1"/>
</dbReference>